<evidence type="ECO:0000256" key="1">
    <source>
        <dbReference type="ARBA" id="ARBA00023015"/>
    </source>
</evidence>
<sequence>MNTKTSDARLVPIREVAKITGLNPITLRAWERRYGLIEPVRTESGHRLYTPEHIEMLQEAIQLTEQGIPISQIKALLPEPKASLPDQNGDIATQLKTTTQQQDLDSLNALLDTLLADFPDNFWMDTLINTHLMLRDEEAAVVVFWESVLLPRLYSRLYLTQRHRRRRSGTSVWVQNLAPQDAVLKALIALQLEQAGRRPLLCSWTLQPDAQAATQLEANRCADIAVIAGASDADLKNAQAWQKWAEAHPGLSVQMFMPSGSKAPNDAADFSVSYLGTSTH</sequence>
<dbReference type="EMBL" id="CP035033">
    <property type="protein sequence ID" value="QAB16271.1"/>
    <property type="molecule type" value="Genomic_DNA"/>
</dbReference>
<keyword evidence="6" id="KW-1185">Reference proteome</keyword>
<dbReference type="InterPro" id="IPR009061">
    <property type="entry name" value="DNA-bd_dom_put_sf"/>
</dbReference>
<dbReference type="PROSITE" id="PS50937">
    <property type="entry name" value="HTH_MERR_2"/>
    <property type="match status" value="1"/>
</dbReference>
<dbReference type="PANTHER" id="PTHR30204:SF67">
    <property type="entry name" value="HTH-TYPE TRANSCRIPTIONAL REGULATOR MLRA-RELATED"/>
    <property type="match status" value="1"/>
</dbReference>
<dbReference type="InterPro" id="IPR000551">
    <property type="entry name" value="MerR-type_HTH_dom"/>
</dbReference>
<reference evidence="5 6" key="1">
    <citation type="journal article" date="2018" name="Environ. Microbiol.">
        <title>Genomes of ubiquitous marine and hypersaline Hydrogenovibrio, Thiomicrorhabdus and Thiomicrospira spp. encode a diversity of mechanisms to sustain chemolithoautotrophy in heterogeneous environments.</title>
        <authorList>
            <person name="Scott K.M."/>
            <person name="Williams J."/>
            <person name="Porter C.M.B."/>
            <person name="Russel S."/>
            <person name="Harmer T.L."/>
            <person name="Paul J.H."/>
            <person name="Antonen K.M."/>
            <person name="Bridges M.K."/>
            <person name="Camper G.J."/>
            <person name="Campla C.K."/>
            <person name="Casella L.G."/>
            <person name="Chase E."/>
            <person name="Conrad J.W."/>
            <person name="Cruz M.C."/>
            <person name="Dunlap D.S."/>
            <person name="Duran L."/>
            <person name="Fahsbender E.M."/>
            <person name="Goldsmith D.B."/>
            <person name="Keeley R.F."/>
            <person name="Kondoff M.R."/>
            <person name="Kussy B.I."/>
            <person name="Lane M.K."/>
            <person name="Lawler S."/>
            <person name="Leigh B.A."/>
            <person name="Lewis C."/>
            <person name="Lostal L.M."/>
            <person name="Marking D."/>
            <person name="Mancera P.A."/>
            <person name="McClenthan E.C."/>
            <person name="McIntyre E.A."/>
            <person name="Mine J.A."/>
            <person name="Modi S."/>
            <person name="Moore B.D."/>
            <person name="Morgan W.A."/>
            <person name="Nelson K.M."/>
            <person name="Nguyen K.N."/>
            <person name="Ogburn N."/>
            <person name="Parrino D.G."/>
            <person name="Pedapudi A.D."/>
            <person name="Pelham R.P."/>
            <person name="Preece A.M."/>
            <person name="Rampersad E.A."/>
            <person name="Richardson J.C."/>
            <person name="Rodgers C.M."/>
            <person name="Schaffer B.L."/>
            <person name="Sheridan N.E."/>
            <person name="Solone M.R."/>
            <person name="Staley Z.R."/>
            <person name="Tabuchi M."/>
            <person name="Waide R.J."/>
            <person name="Wanjugi P.W."/>
            <person name="Young S."/>
            <person name="Clum A."/>
            <person name="Daum C."/>
            <person name="Huntemann M."/>
            <person name="Ivanova N."/>
            <person name="Kyrpides N."/>
            <person name="Mikhailova N."/>
            <person name="Palaniappan K."/>
            <person name="Pillay M."/>
            <person name="Reddy T.B.K."/>
            <person name="Shapiro N."/>
            <person name="Stamatis D."/>
            <person name="Varghese N."/>
            <person name="Woyke T."/>
            <person name="Boden R."/>
            <person name="Freyermuth S.K."/>
            <person name="Kerfeld C.A."/>
        </authorList>
    </citation>
    <scope>NUCLEOTIDE SEQUENCE [LARGE SCALE GENOMIC DNA]</scope>
    <source>
        <strain evidence="5 6">JR-2</strain>
    </source>
</reference>
<evidence type="ECO:0000259" key="4">
    <source>
        <dbReference type="PROSITE" id="PS50937"/>
    </source>
</evidence>
<feature type="domain" description="HTH merR-type" evidence="4">
    <location>
        <begin position="10"/>
        <end position="79"/>
    </location>
</feature>
<evidence type="ECO:0000256" key="2">
    <source>
        <dbReference type="ARBA" id="ARBA00023125"/>
    </source>
</evidence>
<evidence type="ECO:0000313" key="6">
    <source>
        <dbReference type="Proteomes" id="UP000285478"/>
    </source>
</evidence>
<dbReference type="Pfam" id="PF13411">
    <property type="entry name" value="MerR_1"/>
    <property type="match status" value="1"/>
</dbReference>
<evidence type="ECO:0000256" key="3">
    <source>
        <dbReference type="ARBA" id="ARBA00023163"/>
    </source>
</evidence>
<dbReference type="Gene3D" id="1.10.1660.10">
    <property type="match status" value="1"/>
</dbReference>
<dbReference type="Proteomes" id="UP000285478">
    <property type="component" value="Chromosome"/>
</dbReference>
<name>A0A410H5R9_9GAMM</name>
<evidence type="ECO:0000313" key="5">
    <source>
        <dbReference type="EMBL" id="QAB16271.1"/>
    </source>
</evidence>
<organism evidence="5 6">
    <name type="scientific">Hydrogenovibrio thermophilus</name>
    <dbReference type="NCBI Taxonomy" id="265883"/>
    <lineage>
        <taxon>Bacteria</taxon>
        <taxon>Pseudomonadati</taxon>
        <taxon>Pseudomonadota</taxon>
        <taxon>Gammaproteobacteria</taxon>
        <taxon>Thiotrichales</taxon>
        <taxon>Piscirickettsiaceae</taxon>
        <taxon>Hydrogenovibrio</taxon>
    </lineage>
</organism>
<protein>
    <submittedName>
        <fullName evidence="5">MerR family transcriptional regulator</fullName>
    </submittedName>
</protein>
<dbReference type="PANTHER" id="PTHR30204">
    <property type="entry name" value="REDOX-CYCLING DRUG-SENSING TRANSCRIPTIONAL ACTIVATOR SOXR"/>
    <property type="match status" value="1"/>
</dbReference>
<dbReference type="SMART" id="SM00422">
    <property type="entry name" value="HTH_MERR"/>
    <property type="match status" value="1"/>
</dbReference>
<gene>
    <name evidence="5" type="ORF">EPV75_11685</name>
</gene>
<keyword evidence="1" id="KW-0805">Transcription regulation</keyword>
<proteinExistence type="predicted"/>
<keyword evidence="3" id="KW-0804">Transcription</keyword>
<keyword evidence="2" id="KW-0238">DNA-binding</keyword>
<dbReference type="GO" id="GO:0003677">
    <property type="term" value="F:DNA binding"/>
    <property type="evidence" value="ECO:0007669"/>
    <property type="project" value="UniProtKB-KW"/>
</dbReference>
<dbReference type="AlphaFoldDB" id="A0A410H5R9"/>
<dbReference type="CDD" id="cd01104">
    <property type="entry name" value="HTH_MlrA-CarA"/>
    <property type="match status" value="1"/>
</dbReference>
<dbReference type="GO" id="GO:0003700">
    <property type="term" value="F:DNA-binding transcription factor activity"/>
    <property type="evidence" value="ECO:0007669"/>
    <property type="project" value="InterPro"/>
</dbReference>
<dbReference type="SUPFAM" id="SSF46955">
    <property type="entry name" value="Putative DNA-binding domain"/>
    <property type="match status" value="1"/>
</dbReference>
<dbReference type="InterPro" id="IPR047057">
    <property type="entry name" value="MerR_fam"/>
</dbReference>
<accession>A0A410H5R9</accession>
<dbReference type="KEGG" id="htr:EPV75_11685"/>
<dbReference type="RefSeq" id="WP_128385509.1">
    <property type="nucleotide sequence ID" value="NZ_CP035033.1"/>
</dbReference>